<dbReference type="InterPro" id="IPR008775">
    <property type="entry name" value="Phytyl_CoA_dOase-like"/>
</dbReference>
<evidence type="ECO:0000313" key="2">
    <source>
        <dbReference type="Proteomes" id="UP000305948"/>
    </source>
</evidence>
<dbReference type="SUPFAM" id="SSF51197">
    <property type="entry name" value="Clavaminate synthase-like"/>
    <property type="match status" value="1"/>
</dbReference>
<keyword evidence="2" id="KW-1185">Reference proteome</keyword>
<dbReference type="OrthoDB" id="407832at2759"/>
<dbReference type="Gene3D" id="2.60.120.620">
    <property type="entry name" value="q2cbj1_9rhob like domain"/>
    <property type="match status" value="1"/>
</dbReference>
<gene>
    <name evidence="1" type="ORF">OE88DRAFT_1637714</name>
</gene>
<proteinExistence type="predicted"/>
<organism evidence="1 2">
    <name type="scientific">Heliocybe sulcata</name>
    <dbReference type="NCBI Taxonomy" id="5364"/>
    <lineage>
        <taxon>Eukaryota</taxon>
        <taxon>Fungi</taxon>
        <taxon>Dikarya</taxon>
        <taxon>Basidiomycota</taxon>
        <taxon>Agaricomycotina</taxon>
        <taxon>Agaricomycetes</taxon>
        <taxon>Gloeophyllales</taxon>
        <taxon>Gloeophyllaceae</taxon>
        <taxon>Heliocybe</taxon>
    </lineage>
</organism>
<dbReference type="PANTHER" id="PTHR37563">
    <property type="entry name" value="PHYTANOYL-COA DIOXYGENASE FAMILY PROTEIN (AFU_ORTHOLOGUE AFUA_2G03330)"/>
    <property type="match status" value="1"/>
</dbReference>
<accession>A0A5C3MSQ2</accession>
<evidence type="ECO:0000313" key="1">
    <source>
        <dbReference type="EMBL" id="TFK46788.1"/>
    </source>
</evidence>
<evidence type="ECO:0008006" key="3">
    <source>
        <dbReference type="Google" id="ProtNLM"/>
    </source>
</evidence>
<reference evidence="1 2" key="1">
    <citation type="journal article" date="2019" name="Nat. Ecol. Evol.">
        <title>Megaphylogeny resolves global patterns of mushroom evolution.</title>
        <authorList>
            <person name="Varga T."/>
            <person name="Krizsan K."/>
            <person name="Foldi C."/>
            <person name="Dima B."/>
            <person name="Sanchez-Garcia M."/>
            <person name="Sanchez-Ramirez S."/>
            <person name="Szollosi G.J."/>
            <person name="Szarkandi J.G."/>
            <person name="Papp V."/>
            <person name="Albert L."/>
            <person name="Andreopoulos W."/>
            <person name="Angelini C."/>
            <person name="Antonin V."/>
            <person name="Barry K.W."/>
            <person name="Bougher N.L."/>
            <person name="Buchanan P."/>
            <person name="Buyck B."/>
            <person name="Bense V."/>
            <person name="Catcheside P."/>
            <person name="Chovatia M."/>
            <person name="Cooper J."/>
            <person name="Damon W."/>
            <person name="Desjardin D."/>
            <person name="Finy P."/>
            <person name="Geml J."/>
            <person name="Haridas S."/>
            <person name="Hughes K."/>
            <person name="Justo A."/>
            <person name="Karasinski D."/>
            <person name="Kautmanova I."/>
            <person name="Kiss B."/>
            <person name="Kocsube S."/>
            <person name="Kotiranta H."/>
            <person name="LaButti K.M."/>
            <person name="Lechner B.E."/>
            <person name="Liimatainen K."/>
            <person name="Lipzen A."/>
            <person name="Lukacs Z."/>
            <person name="Mihaltcheva S."/>
            <person name="Morgado L.N."/>
            <person name="Niskanen T."/>
            <person name="Noordeloos M.E."/>
            <person name="Ohm R.A."/>
            <person name="Ortiz-Santana B."/>
            <person name="Ovrebo C."/>
            <person name="Racz N."/>
            <person name="Riley R."/>
            <person name="Savchenko A."/>
            <person name="Shiryaev A."/>
            <person name="Soop K."/>
            <person name="Spirin V."/>
            <person name="Szebenyi C."/>
            <person name="Tomsovsky M."/>
            <person name="Tulloss R.E."/>
            <person name="Uehling J."/>
            <person name="Grigoriev I.V."/>
            <person name="Vagvolgyi C."/>
            <person name="Papp T."/>
            <person name="Martin F.M."/>
            <person name="Miettinen O."/>
            <person name="Hibbett D.S."/>
            <person name="Nagy L.G."/>
        </authorList>
    </citation>
    <scope>NUCLEOTIDE SEQUENCE [LARGE SCALE GENOMIC DNA]</scope>
    <source>
        <strain evidence="1 2">OMC1185</strain>
    </source>
</reference>
<dbReference type="PANTHER" id="PTHR37563:SF2">
    <property type="entry name" value="PHYTANOYL-COA DIOXYGENASE FAMILY PROTEIN (AFU_ORTHOLOGUE AFUA_2G03330)"/>
    <property type="match status" value="1"/>
</dbReference>
<dbReference type="AlphaFoldDB" id="A0A5C3MSQ2"/>
<sequence length="327" mass="36379">MLLPTLRSAASTFRHARRFLATHAPSSSFTPAVQSIQPSQDEITSGRLAPRNMQTALEALHEDGIIMLQDVVNHDNLDKLNARMTADAKYLASLTDGPYNYNRGNIQQDPPPDPEMWFDDIFTNKFAIDVTTALLGGKPKMTFCSGNTALKSAESQPVHTDSDFAHPKIPFALVVNVGLVDMKPENGSTELWLGTQSMAQPDAQVTTHGDRASGRIKEELLEKRKAEAPQKGPFQPVIPKGSIVLRDLRLWHCGKPNTTEVPRVMLAMIHFAPWYRQEGIALRLEFPKGMEPLLSHPALDIPADFVDPPVKYLERAFGNAYDFNQRD</sequence>
<protein>
    <recommendedName>
        <fullName evidence="3">Phytanoyl-CoA dioxygenase</fullName>
    </recommendedName>
</protein>
<dbReference type="Pfam" id="PF05721">
    <property type="entry name" value="PhyH"/>
    <property type="match status" value="1"/>
</dbReference>
<name>A0A5C3MSQ2_9AGAM</name>
<dbReference type="InterPro" id="IPR051961">
    <property type="entry name" value="Fungal_Metabolite_Diox"/>
</dbReference>
<dbReference type="EMBL" id="ML213527">
    <property type="protein sequence ID" value="TFK46788.1"/>
    <property type="molecule type" value="Genomic_DNA"/>
</dbReference>
<dbReference type="Proteomes" id="UP000305948">
    <property type="component" value="Unassembled WGS sequence"/>
</dbReference>